<evidence type="ECO:0000313" key="2">
    <source>
        <dbReference type="Proteomes" id="UP001732700"/>
    </source>
</evidence>
<keyword evidence="2" id="KW-1185">Reference proteome</keyword>
<accession>A0ACD5VIK9</accession>
<sequence length="232" mass="25650">MATDAHDDALPDELLLDILARLTDPVDVLRCAAACKRWLRLLAADDAALLRRAGVLPENRNASILLGAFYTNYYYGIIPGPTMATEKRSDRSPQFWRLHGRPPADDVDRPGFGLFSILANHDGLFNYAKPLASCRGLLLVRLMPTPLDYGKLLHLAVCHPLLGGVHHVPPPPLVLHAPFQGRDVTGYSLLTDYRGEGLDDRRHRRLAFRVLFTAVGLDRIVNAYSYSSATGS</sequence>
<dbReference type="EnsemblPlants" id="AVESA.00010b.r2.3CG0455700.1">
    <property type="protein sequence ID" value="AVESA.00010b.r2.3CG0455700.1.CDS.1"/>
    <property type="gene ID" value="AVESA.00010b.r2.3CG0455700"/>
</dbReference>
<name>A0ACD5VIK9_AVESA</name>
<dbReference type="Proteomes" id="UP001732700">
    <property type="component" value="Chromosome 3C"/>
</dbReference>
<proteinExistence type="predicted"/>
<reference evidence="1" key="1">
    <citation type="submission" date="2021-05" db="EMBL/GenBank/DDBJ databases">
        <authorList>
            <person name="Scholz U."/>
            <person name="Mascher M."/>
            <person name="Fiebig A."/>
        </authorList>
    </citation>
    <scope>NUCLEOTIDE SEQUENCE [LARGE SCALE GENOMIC DNA]</scope>
</reference>
<reference evidence="1" key="2">
    <citation type="submission" date="2025-09" db="UniProtKB">
        <authorList>
            <consortium name="EnsemblPlants"/>
        </authorList>
    </citation>
    <scope>IDENTIFICATION</scope>
</reference>
<organism evidence="1 2">
    <name type="scientific">Avena sativa</name>
    <name type="common">Oat</name>
    <dbReference type="NCBI Taxonomy" id="4498"/>
    <lineage>
        <taxon>Eukaryota</taxon>
        <taxon>Viridiplantae</taxon>
        <taxon>Streptophyta</taxon>
        <taxon>Embryophyta</taxon>
        <taxon>Tracheophyta</taxon>
        <taxon>Spermatophyta</taxon>
        <taxon>Magnoliopsida</taxon>
        <taxon>Liliopsida</taxon>
        <taxon>Poales</taxon>
        <taxon>Poaceae</taxon>
        <taxon>BOP clade</taxon>
        <taxon>Pooideae</taxon>
        <taxon>Poodae</taxon>
        <taxon>Poeae</taxon>
        <taxon>Poeae Chloroplast Group 1 (Aveneae type)</taxon>
        <taxon>Aveninae</taxon>
        <taxon>Avena</taxon>
    </lineage>
</organism>
<protein>
    <submittedName>
        <fullName evidence="1">Uncharacterized protein</fullName>
    </submittedName>
</protein>
<evidence type="ECO:0000313" key="1">
    <source>
        <dbReference type="EnsemblPlants" id="AVESA.00010b.r2.3CG0455700.1.CDS.1"/>
    </source>
</evidence>